<protein>
    <submittedName>
        <fullName evidence="5">Sensor protein KdpD</fullName>
    </submittedName>
</protein>
<reference evidence="5" key="2">
    <citation type="journal article" date="2022" name="Sci. Total Environ.">
        <title>Prevalence, transmission, and molecular epidemiology of tet(X)-positive bacteria among humans, animals, and environmental niches in China: An epidemiological, and genomic-based study.</title>
        <authorList>
            <person name="Dong N."/>
            <person name="Zeng Y."/>
            <person name="Cai C."/>
            <person name="Sun C."/>
            <person name="Lu J."/>
            <person name="Liu C."/>
            <person name="Zhou H."/>
            <person name="Sun Q."/>
            <person name="Shu L."/>
            <person name="Wang H."/>
            <person name="Wang Y."/>
            <person name="Wang S."/>
            <person name="Wu C."/>
            <person name="Chan E.W."/>
            <person name="Chen G."/>
            <person name="Shen Z."/>
            <person name="Chen S."/>
            <person name="Zhang R."/>
        </authorList>
    </citation>
    <scope>NUCLEOTIDE SEQUENCE</scope>
    <source>
        <strain evidence="5">R1692</strain>
    </source>
</reference>
<dbReference type="InterPro" id="IPR003852">
    <property type="entry name" value="Sig_transdc_His_kinase_KdpD_N"/>
</dbReference>
<dbReference type="RefSeq" id="WP_286652029.1">
    <property type="nucleotide sequence ID" value="NZ_JACAGK010000056.1"/>
</dbReference>
<evidence type="ECO:0000256" key="1">
    <source>
        <dbReference type="ARBA" id="ARBA00022679"/>
    </source>
</evidence>
<evidence type="ECO:0000259" key="4">
    <source>
        <dbReference type="Pfam" id="PF02702"/>
    </source>
</evidence>
<dbReference type="Gene3D" id="3.40.50.300">
    <property type="entry name" value="P-loop containing nucleotide triphosphate hydrolases"/>
    <property type="match status" value="1"/>
</dbReference>
<proteinExistence type="predicted"/>
<keyword evidence="1" id="KW-0808">Transferase</keyword>
<evidence type="ECO:0000256" key="2">
    <source>
        <dbReference type="ARBA" id="ARBA00022777"/>
    </source>
</evidence>
<keyword evidence="3" id="KW-0902">Two-component regulatory system</keyword>
<reference evidence="5" key="1">
    <citation type="submission" date="2020-06" db="EMBL/GenBank/DDBJ databases">
        <authorList>
            <person name="Dong N."/>
        </authorList>
    </citation>
    <scope>NUCLEOTIDE SEQUENCE</scope>
    <source>
        <strain evidence="5">R1692</strain>
    </source>
</reference>
<dbReference type="Proteomes" id="UP001170954">
    <property type="component" value="Unassembled WGS sequence"/>
</dbReference>
<comment type="caution">
    <text evidence="5">The sequence shown here is derived from an EMBL/GenBank/DDBJ whole genome shotgun (WGS) entry which is preliminary data.</text>
</comment>
<dbReference type="EMBL" id="JACAGK010000056">
    <property type="protein sequence ID" value="MDM1049752.1"/>
    <property type="molecule type" value="Genomic_DNA"/>
</dbReference>
<dbReference type="Pfam" id="PF02702">
    <property type="entry name" value="KdpD"/>
    <property type="match status" value="1"/>
</dbReference>
<dbReference type="InterPro" id="IPR052023">
    <property type="entry name" value="Histidine_kinase_KdpD"/>
</dbReference>
<sequence>MEEQRKSAEYFLNLLKQARRGKFKIYLGMSAGVGKSYRMLQEAHNLLRNGIPVKIGFIETHGRAETDALITGLPVLPRRKLYYKGNELEEMDVDLILKLKPEVVIVDELAHSNIPGSKNEKRWQDVIELLEAGINVISAINIQHMESLQVELSAYLKMEVKERVPDKVFDMADELVLIDISVEDLIARLKEGKIYHVDKIQTALSNFFQAEHLDLLRELAVKEVASHAIKKHERYHVGAKKRRLERFMVCVSTDEKRARNLIRRTSRLASYYHAEWFVLYVQTAKESSDKIALDKQRFLINNFKLATELGGQVIQIKGTDVPSHIVEQVLQMQITTLCIGRPHWSFFRILWTMGLFRKLLKKLEPIEVDLIILS</sequence>
<dbReference type="PANTHER" id="PTHR45569:SF1">
    <property type="entry name" value="SENSOR PROTEIN KDPD"/>
    <property type="match status" value="1"/>
</dbReference>
<accession>A0ABT7NR87</accession>
<name>A0ABT7NR87_9SPHI</name>
<evidence type="ECO:0000313" key="5">
    <source>
        <dbReference type="EMBL" id="MDM1049752.1"/>
    </source>
</evidence>
<keyword evidence="6" id="KW-1185">Reference proteome</keyword>
<gene>
    <name evidence="5" type="ORF">HX018_16050</name>
</gene>
<organism evidence="5 6">
    <name type="scientific">Sphingobacterium hotanense</name>
    <dbReference type="NCBI Taxonomy" id="649196"/>
    <lineage>
        <taxon>Bacteria</taxon>
        <taxon>Pseudomonadati</taxon>
        <taxon>Bacteroidota</taxon>
        <taxon>Sphingobacteriia</taxon>
        <taxon>Sphingobacteriales</taxon>
        <taxon>Sphingobacteriaceae</taxon>
        <taxon>Sphingobacterium</taxon>
    </lineage>
</organism>
<dbReference type="PANTHER" id="PTHR45569">
    <property type="entry name" value="SENSOR PROTEIN KDPD"/>
    <property type="match status" value="1"/>
</dbReference>
<feature type="domain" description="Signal transduction histidine kinase osmosensitive K+ channel sensor N-terminal" evidence="4">
    <location>
        <begin position="19"/>
        <end position="227"/>
    </location>
</feature>
<evidence type="ECO:0000256" key="3">
    <source>
        <dbReference type="ARBA" id="ARBA00023012"/>
    </source>
</evidence>
<evidence type="ECO:0000313" key="6">
    <source>
        <dbReference type="Proteomes" id="UP001170954"/>
    </source>
</evidence>
<dbReference type="InterPro" id="IPR027417">
    <property type="entry name" value="P-loop_NTPase"/>
</dbReference>
<keyword evidence="2" id="KW-0418">Kinase</keyword>